<proteinExistence type="predicted"/>
<keyword evidence="3" id="KW-1185">Reference proteome</keyword>
<evidence type="ECO:0000313" key="3">
    <source>
        <dbReference type="Proteomes" id="UP001530293"/>
    </source>
</evidence>
<evidence type="ECO:0000313" key="2">
    <source>
        <dbReference type="EMBL" id="KAL3756898.1"/>
    </source>
</evidence>
<accession>A0ABD3LZJ4</accession>
<feature type="region of interest" description="Disordered" evidence="1">
    <location>
        <begin position="905"/>
        <end position="925"/>
    </location>
</feature>
<reference evidence="2 3" key="1">
    <citation type="submission" date="2024-10" db="EMBL/GenBank/DDBJ databases">
        <title>Updated reference genomes for cyclostephanoid diatoms.</title>
        <authorList>
            <person name="Roberts W.R."/>
            <person name="Alverson A.J."/>
        </authorList>
    </citation>
    <scope>NUCLEOTIDE SEQUENCE [LARGE SCALE GENOMIC DNA]</scope>
    <source>
        <strain evidence="2 3">AJA232-27</strain>
    </source>
</reference>
<comment type="caution">
    <text evidence="2">The sequence shown here is derived from an EMBL/GenBank/DDBJ whole genome shotgun (WGS) entry which is preliminary data.</text>
</comment>
<protein>
    <submittedName>
        <fullName evidence="2">Uncharacterized protein</fullName>
    </submittedName>
</protein>
<name>A0ABD3LZJ4_9STRA</name>
<sequence>MEDAQVEVIVNEIIVVVFVVSSLLPPLLKSMDIHSLILKIKSSGLSVDAEPLESVLSSIAGSLKCHDEVLSRMPQVELGQLDLRKDLNRLRLEIESTQRGSGEIDGNTDLTKVSHGYHPSADVADQEKSSTYGIRKCDLNHIQQKHADDLSNANDTTILSSLREIKSVLRRLQQDRDDGIANSMELDERIKSTRDHLFEIQQKLASTASMEHLRTLKESLAAQYRRIEHQIQESTSALHTEADGRIIQNLSDVKSWFTELEVVVKQRQVKLDQRVASCATEYDVAAFRESIESKVASLARKAAFLDDTARAQGRIMISLQQKNAIALLHRHYIHRTQQSLKVGFIRWKLVVKSQIQYDHVKESQIRLVRKILTNIMSRRKRNGFEKWVRYLEWHRKKESRKLKATSLICERLGSYISAPMSKAFNQWRRFTLLDGTDLSDGEHAMEEIGKSSSSATAKQPLHDLLKIMGSFKGDIQGAMLALAKEITNVQSHNIPSLQREWCAESHKMMSAIRYNMNAAIQRVQDSADEFRESIDKRVDSCANDLPAVHSKIDDLSNYFDRSKLELETADKRHRLQIDAILAQERTTEQSLLAVQERAHNSAVQITSLMEQHAKSNESIQYLRDAMATNERRHEEERESFQQALDHFGDELLKTKVSLGHTRVRCEFLEKELTEVKLELAHFQDACQAECDMVQSYIHHPGVLKPSLNRIVNVGHAYETLCKERTYVTGINITVTVRSTTTMKMKRSEEKVKKAEDADIPSEIAAFAHDYAAWIAYHADHESLLHLIAGTNPECQIYAEDDTISRRKELCVELKSELGTLLERASAVVLESSNKHDSNALNASSRGLGLRWEARAIFLARLIDAVNAALSKHDQILLPASTRIGRVGPSSSANVNVCMACDRPMRTKTLRSHSSSKPTPNAEGEK</sequence>
<organism evidence="2 3">
    <name type="scientific">Discostella pseudostelligera</name>
    <dbReference type="NCBI Taxonomy" id="259834"/>
    <lineage>
        <taxon>Eukaryota</taxon>
        <taxon>Sar</taxon>
        <taxon>Stramenopiles</taxon>
        <taxon>Ochrophyta</taxon>
        <taxon>Bacillariophyta</taxon>
        <taxon>Coscinodiscophyceae</taxon>
        <taxon>Thalassiosirophycidae</taxon>
        <taxon>Stephanodiscales</taxon>
        <taxon>Stephanodiscaceae</taxon>
        <taxon>Discostella</taxon>
    </lineage>
</organism>
<dbReference type="AlphaFoldDB" id="A0ABD3LZJ4"/>
<evidence type="ECO:0000256" key="1">
    <source>
        <dbReference type="SAM" id="MobiDB-lite"/>
    </source>
</evidence>
<dbReference type="EMBL" id="JALLBG020000287">
    <property type="protein sequence ID" value="KAL3756898.1"/>
    <property type="molecule type" value="Genomic_DNA"/>
</dbReference>
<dbReference type="Proteomes" id="UP001530293">
    <property type="component" value="Unassembled WGS sequence"/>
</dbReference>
<gene>
    <name evidence="2" type="ORF">ACHAWU_007739</name>
</gene>